<accession>A0A6S6S8X1</accession>
<protein>
    <submittedName>
        <fullName evidence="1">Uncharacterized protein</fullName>
    </submittedName>
</protein>
<gene>
    <name evidence="1" type="ORF">HELGO_WM31286</name>
</gene>
<dbReference type="EMBL" id="CACVAQ010000070">
    <property type="protein sequence ID" value="CAA6801907.1"/>
    <property type="molecule type" value="Genomic_DNA"/>
</dbReference>
<proteinExistence type="predicted"/>
<sequence length="70" mass="8095">MEMRTKIGINLSLVVEMEPNNLKKNKTSSRPLLNIGSIFFIKKRKKSTLFTNKKNEITKLFKKVSGKKLL</sequence>
<organism evidence="1">
    <name type="scientific">uncultured Aureispira sp</name>
    <dbReference type="NCBI Taxonomy" id="1331704"/>
    <lineage>
        <taxon>Bacteria</taxon>
        <taxon>Pseudomonadati</taxon>
        <taxon>Bacteroidota</taxon>
        <taxon>Saprospiria</taxon>
        <taxon>Saprospirales</taxon>
        <taxon>Saprospiraceae</taxon>
        <taxon>Aureispira</taxon>
        <taxon>environmental samples</taxon>
    </lineage>
</organism>
<name>A0A6S6S8X1_9BACT</name>
<reference evidence="1" key="1">
    <citation type="submission" date="2020-01" db="EMBL/GenBank/DDBJ databases">
        <authorList>
            <person name="Meier V. D."/>
            <person name="Meier V D."/>
        </authorList>
    </citation>
    <scope>NUCLEOTIDE SEQUENCE</scope>
    <source>
        <strain evidence="1">HLG_WM_MAG_10</strain>
    </source>
</reference>
<evidence type="ECO:0000313" key="1">
    <source>
        <dbReference type="EMBL" id="CAA6801907.1"/>
    </source>
</evidence>
<dbReference type="AlphaFoldDB" id="A0A6S6S8X1"/>